<comment type="subcellular location">
    <subcellularLocation>
        <location evidence="1">Cell membrane</location>
        <topology evidence="1">Peripheral membrane protein</topology>
    </subcellularLocation>
</comment>
<dbReference type="GO" id="GO:0016887">
    <property type="term" value="F:ATP hydrolysis activity"/>
    <property type="evidence" value="ECO:0007669"/>
    <property type="project" value="InterPro"/>
</dbReference>
<dbReference type="EMBL" id="JAJEQR010000034">
    <property type="protein sequence ID" value="MCC2231632.1"/>
    <property type="molecule type" value="Genomic_DNA"/>
</dbReference>
<dbReference type="InterPro" id="IPR017871">
    <property type="entry name" value="ABC_transporter-like_CS"/>
</dbReference>
<evidence type="ECO:0000256" key="1">
    <source>
        <dbReference type="ARBA" id="ARBA00004202"/>
    </source>
</evidence>
<keyword evidence="8" id="KW-0472">Membrane</keyword>
<evidence type="ECO:0000256" key="3">
    <source>
        <dbReference type="ARBA" id="ARBA00022448"/>
    </source>
</evidence>
<dbReference type="PROSITE" id="PS00211">
    <property type="entry name" value="ABC_TRANSPORTER_1"/>
    <property type="match status" value="2"/>
</dbReference>
<dbReference type="GO" id="GO:0043190">
    <property type="term" value="C:ATP-binding cassette (ABC) transporter complex"/>
    <property type="evidence" value="ECO:0007669"/>
    <property type="project" value="TreeGrafter"/>
</dbReference>
<evidence type="ECO:0000256" key="4">
    <source>
        <dbReference type="ARBA" id="ARBA00022475"/>
    </source>
</evidence>
<evidence type="ECO:0000313" key="10">
    <source>
        <dbReference type="EMBL" id="MCC2231632.1"/>
    </source>
</evidence>
<evidence type="ECO:0000256" key="5">
    <source>
        <dbReference type="ARBA" id="ARBA00022741"/>
    </source>
</evidence>
<sequence>MALFEVRNLTFTYPGQDRPALRDLNFSVEEGEFLVVCGKSGCGKSTLLRHFKTAMSPYGVREGQLLFDGRELDSVSVREQGARIGYVLQSPDNQLVTDKVWHELAFGLENLGYETGTIRLRVAEMASFFGIQTWFMKNVEDLSGGQKQLLNLAAVMAMQPDLLVLDEPTSQLDPLAAGDFLATLRKINAELGTTIILIEHRLEEVLSYADRVMVMENGGILALAPPRKLADLIRDNDMFQAMPVPMRIFEALDGRGDCPVTVREGREWLKEQIPDVPVYREGEVADAEKNMESVEASAGKKTRKKFLFGKKKENSEGSAAGGETVLEAKDVWFRYEKDLPDVVRDLNFTVKKGELFCLLGGNGTGKTTTMNLIGRIRKPYRGKILLKGKEIDKYPESELYGSLLGILPQNPQCLFVKDTVEQDLREMTGKHTDEAFLNDIIDKTEIRHLLSSHPYDLSGGEQQRAALAKVLLLNPEIILMDEPTKGMDGFYKQKLAGILKSLTAEGRTILMVSHDIEFCAEFGDTCALFFYGSIVTSKPAEEFFAGNSFYTTVANRIARKWYPDAVTAKDVIERCRNK</sequence>
<evidence type="ECO:0000256" key="2">
    <source>
        <dbReference type="ARBA" id="ARBA00005417"/>
    </source>
</evidence>
<evidence type="ECO:0000256" key="6">
    <source>
        <dbReference type="ARBA" id="ARBA00022840"/>
    </source>
</evidence>
<reference evidence="10" key="1">
    <citation type="submission" date="2021-10" db="EMBL/GenBank/DDBJ databases">
        <title>Anaerobic single-cell dispensing facilitates the cultivation of human gut bacteria.</title>
        <authorList>
            <person name="Afrizal A."/>
        </authorList>
    </citation>
    <scope>NUCLEOTIDE SEQUENCE</scope>
    <source>
        <strain evidence="10">CLA-AA-H215</strain>
    </source>
</reference>
<dbReference type="SUPFAM" id="SSF52540">
    <property type="entry name" value="P-loop containing nucleoside triphosphate hydrolases"/>
    <property type="match status" value="2"/>
</dbReference>
<dbReference type="PANTHER" id="PTHR43553">
    <property type="entry name" value="HEAVY METAL TRANSPORTER"/>
    <property type="match status" value="1"/>
</dbReference>
<evidence type="ECO:0000256" key="7">
    <source>
        <dbReference type="ARBA" id="ARBA00022967"/>
    </source>
</evidence>
<name>A0AAE3EAY9_9FIRM</name>
<evidence type="ECO:0000313" key="11">
    <source>
        <dbReference type="Proteomes" id="UP001198182"/>
    </source>
</evidence>
<feature type="domain" description="ABC transporter" evidence="9">
    <location>
        <begin position="4"/>
        <end position="242"/>
    </location>
</feature>
<dbReference type="Pfam" id="PF00005">
    <property type="entry name" value="ABC_tran"/>
    <property type="match status" value="2"/>
</dbReference>
<protein>
    <submittedName>
        <fullName evidence="10">ATP-binding cassette domain-containing protein</fullName>
    </submittedName>
</protein>
<accession>A0AAE3EAY9</accession>
<dbReference type="Proteomes" id="UP001198182">
    <property type="component" value="Unassembled WGS sequence"/>
</dbReference>
<evidence type="ECO:0000256" key="8">
    <source>
        <dbReference type="ARBA" id="ARBA00023136"/>
    </source>
</evidence>
<keyword evidence="6 10" id="KW-0067">ATP-binding</keyword>
<dbReference type="Gene3D" id="3.40.50.300">
    <property type="entry name" value="P-loop containing nucleotide triphosphate hydrolases"/>
    <property type="match status" value="2"/>
</dbReference>
<dbReference type="PROSITE" id="PS50893">
    <property type="entry name" value="ABC_TRANSPORTER_2"/>
    <property type="match status" value="2"/>
</dbReference>
<keyword evidence="7" id="KW-1278">Translocase</keyword>
<dbReference type="SMART" id="SM00382">
    <property type="entry name" value="AAA"/>
    <property type="match status" value="2"/>
</dbReference>
<dbReference type="GO" id="GO:0042626">
    <property type="term" value="F:ATPase-coupled transmembrane transporter activity"/>
    <property type="evidence" value="ECO:0007669"/>
    <property type="project" value="TreeGrafter"/>
</dbReference>
<keyword evidence="5" id="KW-0547">Nucleotide-binding</keyword>
<dbReference type="RefSeq" id="WP_308454152.1">
    <property type="nucleotide sequence ID" value="NZ_JAJEQR010000034.1"/>
</dbReference>
<dbReference type="AlphaFoldDB" id="A0AAE3EAY9"/>
<comment type="caution">
    <text evidence="10">The sequence shown here is derived from an EMBL/GenBank/DDBJ whole genome shotgun (WGS) entry which is preliminary data.</text>
</comment>
<dbReference type="InterPro" id="IPR027417">
    <property type="entry name" value="P-loop_NTPase"/>
</dbReference>
<keyword evidence="11" id="KW-1185">Reference proteome</keyword>
<dbReference type="GO" id="GO:0005524">
    <property type="term" value="F:ATP binding"/>
    <property type="evidence" value="ECO:0007669"/>
    <property type="project" value="UniProtKB-KW"/>
</dbReference>
<dbReference type="InterPro" id="IPR003439">
    <property type="entry name" value="ABC_transporter-like_ATP-bd"/>
</dbReference>
<dbReference type="InterPro" id="IPR015856">
    <property type="entry name" value="ABC_transpr_CbiO/EcfA_su"/>
</dbReference>
<feature type="domain" description="ABC transporter" evidence="9">
    <location>
        <begin position="326"/>
        <end position="556"/>
    </location>
</feature>
<organism evidence="10 11">
    <name type="scientific">Hominifimenecus microfluidus</name>
    <dbReference type="NCBI Taxonomy" id="2885348"/>
    <lineage>
        <taxon>Bacteria</taxon>
        <taxon>Bacillati</taxon>
        <taxon>Bacillota</taxon>
        <taxon>Clostridia</taxon>
        <taxon>Lachnospirales</taxon>
        <taxon>Lachnospiraceae</taxon>
        <taxon>Hominifimenecus</taxon>
    </lineage>
</organism>
<gene>
    <name evidence="10" type="ORF">LKD81_11600</name>
</gene>
<dbReference type="InterPro" id="IPR003593">
    <property type="entry name" value="AAA+_ATPase"/>
</dbReference>
<comment type="similarity">
    <text evidence="2">Belongs to the ABC transporter superfamily.</text>
</comment>
<dbReference type="InterPro" id="IPR050095">
    <property type="entry name" value="ECF_ABC_transporter_ATP-bd"/>
</dbReference>
<proteinExistence type="inferred from homology"/>
<dbReference type="CDD" id="cd03225">
    <property type="entry name" value="ABC_cobalt_CbiO_domain1"/>
    <property type="match status" value="2"/>
</dbReference>
<keyword evidence="4" id="KW-1003">Cell membrane</keyword>
<dbReference type="PANTHER" id="PTHR43553:SF27">
    <property type="entry name" value="ENERGY-COUPLING FACTOR TRANSPORTER ATP-BINDING PROTEIN ECFA2"/>
    <property type="match status" value="1"/>
</dbReference>
<evidence type="ECO:0000259" key="9">
    <source>
        <dbReference type="PROSITE" id="PS50893"/>
    </source>
</evidence>
<keyword evidence="3" id="KW-0813">Transport</keyword>